<evidence type="ECO:0000256" key="3">
    <source>
        <dbReference type="ARBA" id="ARBA00022448"/>
    </source>
</evidence>
<feature type="transmembrane region" description="Helical" evidence="8">
    <location>
        <begin position="208"/>
        <end position="232"/>
    </location>
</feature>
<evidence type="ECO:0000256" key="1">
    <source>
        <dbReference type="ARBA" id="ARBA00004127"/>
    </source>
</evidence>
<dbReference type="Proteomes" id="UP001175261">
    <property type="component" value="Unassembled WGS sequence"/>
</dbReference>
<dbReference type="PANTHER" id="PTHR31611">
    <property type="entry name" value="HIGH-AFFINITY NICKEL TRANSPORT PROTEIN NIC1"/>
    <property type="match status" value="1"/>
</dbReference>
<protein>
    <recommendedName>
        <fullName evidence="8">Nickel/cobalt efflux system</fullName>
    </recommendedName>
</protein>
<keyword evidence="3 8" id="KW-0813">Transport</keyword>
<dbReference type="Pfam" id="PF03824">
    <property type="entry name" value="NicO"/>
    <property type="match status" value="1"/>
</dbReference>
<feature type="transmembrane region" description="Helical" evidence="8">
    <location>
        <begin position="278"/>
        <end position="311"/>
    </location>
</feature>
<accession>A0AA39L9G1</accession>
<dbReference type="InterPro" id="IPR004688">
    <property type="entry name" value="Ni/Co_transpt"/>
</dbReference>
<keyword evidence="7 8" id="KW-0472">Membrane</keyword>
<feature type="transmembrane region" description="Helical" evidence="8">
    <location>
        <begin position="92"/>
        <end position="115"/>
    </location>
</feature>
<feature type="transmembrane region" description="Helical" evidence="8">
    <location>
        <begin position="331"/>
        <end position="351"/>
    </location>
</feature>
<feature type="transmembrane region" description="Helical" evidence="8">
    <location>
        <begin position="238"/>
        <end position="257"/>
    </location>
</feature>
<keyword evidence="4" id="KW-0533">Nickel</keyword>
<dbReference type="EMBL" id="JAPDFR010000002">
    <property type="protein sequence ID" value="KAK0388997.1"/>
    <property type="molecule type" value="Genomic_DNA"/>
</dbReference>
<dbReference type="GO" id="GO:0015099">
    <property type="term" value="F:nickel cation transmembrane transporter activity"/>
    <property type="evidence" value="ECO:0007669"/>
    <property type="project" value="UniProtKB-UniRule"/>
</dbReference>
<comment type="caution">
    <text evidence="10">The sequence shown here is derived from an EMBL/GenBank/DDBJ whole genome shotgun (WGS) entry which is preliminary data.</text>
</comment>
<dbReference type="PANTHER" id="PTHR31611:SF0">
    <property type="entry name" value="HIGH-AFFINITY NICKEL TRANSPORT PROTEIN NIC1"/>
    <property type="match status" value="1"/>
</dbReference>
<reference evidence="10" key="1">
    <citation type="submission" date="2022-10" db="EMBL/GenBank/DDBJ databases">
        <title>Determination and structural analysis of whole genome sequence of Sarocladium strictum F4-1.</title>
        <authorList>
            <person name="Hu L."/>
            <person name="Jiang Y."/>
        </authorList>
    </citation>
    <scope>NUCLEOTIDE SEQUENCE</scope>
    <source>
        <strain evidence="10">F4-1</strain>
    </source>
</reference>
<evidence type="ECO:0000256" key="9">
    <source>
        <dbReference type="SAM" id="MobiDB-lite"/>
    </source>
</evidence>
<evidence type="ECO:0000256" key="2">
    <source>
        <dbReference type="ARBA" id="ARBA00010892"/>
    </source>
</evidence>
<evidence type="ECO:0000256" key="4">
    <source>
        <dbReference type="ARBA" id="ARBA00022596"/>
    </source>
</evidence>
<dbReference type="GO" id="GO:0012505">
    <property type="term" value="C:endomembrane system"/>
    <property type="evidence" value="ECO:0007669"/>
    <property type="project" value="UniProtKB-SubCell"/>
</dbReference>
<comment type="similarity">
    <text evidence="2 8">Belongs to the NiCoT transporter (TC 2.A.52) family.</text>
</comment>
<evidence type="ECO:0000256" key="8">
    <source>
        <dbReference type="RuleBase" id="RU362101"/>
    </source>
</evidence>
<dbReference type="AlphaFoldDB" id="A0AA39L9G1"/>
<proteinExistence type="inferred from homology"/>
<evidence type="ECO:0000313" key="10">
    <source>
        <dbReference type="EMBL" id="KAK0388997.1"/>
    </source>
</evidence>
<evidence type="ECO:0000256" key="6">
    <source>
        <dbReference type="ARBA" id="ARBA00022989"/>
    </source>
</evidence>
<feature type="transmembrane region" description="Helical" evidence="8">
    <location>
        <begin position="20"/>
        <end position="44"/>
    </location>
</feature>
<feature type="region of interest" description="Disordered" evidence="9">
    <location>
        <begin position="359"/>
        <end position="399"/>
    </location>
</feature>
<gene>
    <name evidence="10" type="ORF">NLU13_2574</name>
</gene>
<organism evidence="10 11">
    <name type="scientific">Sarocladium strictum</name>
    <name type="common">Black bundle disease fungus</name>
    <name type="synonym">Acremonium strictum</name>
    <dbReference type="NCBI Taxonomy" id="5046"/>
    <lineage>
        <taxon>Eukaryota</taxon>
        <taxon>Fungi</taxon>
        <taxon>Dikarya</taxon>
        <taxon>Ascomycota</taxon>
        <taxon>Pezizomycotina</taxon>
        <taxon>Sordariomycetes</taxon>
        <taxon>Hypocreomycetidae</taxon>
        <taxon>Hypocreales</taxon>
        <taxon>Sarocladiaceae</taxon>
        <taxon>Sarocladium</taxon>
    </lineage>
</organism>
<comment type="subcellular location">
    <subcellularLocation>
        <location evidence="8">Cell membrane</location>
        <topology evidence="8">Multi-pass membrane protein</topology>
    </subcellularLocation>
    <subcellularLocation>
        <location evidence="1">Endomembrane system</location>
        <topology evidence="1">Multi-pass membrane protein</topology>
    </subcellularLocation>
</comment>
<evidence type="ECO:0000256" key="5">
    <source>
        <dbReference type="ARBA" id="ARBA00022692"/>
    </source>
</evidence>
<feature type="transmembrane region" description="Helical" evidence="8">
    <location>
        <begin position="127"/>
        <end position="150"/>
    </location>
</feature>
<evidence type="ECO:0000313" key="11">
    <source>
        <dbReference type="Proteomes" id="UP001175261"/>
    </source>
</evidence>
<keyword evidence="11" id="KW-1185">Reference proteome</keyword>
<keyword evidence="6 8" id="KW-1133">Transmembrane helix</keyword>
<name>A0AA39L9G1_SARSR</name>
<dbReference type="InterPro" id="IPR011541">
    <property type="entry name" value="Ni/Co_transpt_high_affinity"/>
</dbReference>
<evidence type="ECO:0000256" key="7">
    <source>
        <dbReference type="ARBA" id="ARBA00023136"/>
    </source>
</evidence>
<sequence>MHFYHRLKNIPKPPLPRASIFIISLLTCINILIWFTVAFPILYLHPKLISPAALSYSLGLRHALDADHIAAIDLTTRRLIASGQKPATVGTWFSLGHSTIVIVTCIVVAATSGALRKRFDGFAKVGNIIGTSVSAAFLIVLCVVNGWVLYKLIKQLREALHEDQRFVETDDSAAERMAAGQLHAEGGGCMTRVLRKLFLAIDRPWKMYPLGVVFGLGFDTSSEIAILGIASIQAVQGTSIWLILIFPILFTAGMCLLDTTDGALMMALYTSKAFSRDMVAILYYSVVLTGITVVVAAFIGIVQLLSLIQNVAEPEGRFWDGVEAIGDNFDIIGGSICGLFLVVGVGSILAYRPWRKRMDQRLTPPSPRDEEEEPSPAPEASSSHEQPSPPYEAPLLPAK</sequence>
<keyword evidence="5 8" id="KW-0812">Transmembrane</keyword>
<dbReference type="GO" id="GO:0005886">
    <property type="term" value="C:plasma membrane"/>
    <property type="evidence" value="ECO:0007669"/>
    <property type="project" value="UniProtKB-SubCell"/>
</dbReference>